<organism evidence="18 19">
    <name type="scientific">Spinacia oleracea</name>
    <name type="common">Spinach</name>
    <dbReference type="NCBI Taxonomy" id="3562"/>
    <lineage>
        <taxon>Eukaryota</taxon>
        <taxon>Viridiplantae</taxon>
        <taxon>Streptophyta</taxon>
        <taxon>Embryophyta</taxon>
        <taxon>Tracheophyta</taxon>
        <taxon>Spermatophyta</taxon>
        <taxon>Magnoliopsida</taxon>
        <taxon>eudicotyledons</taxon>
        <taxon>Gunneridae</taxon>
        <taxon>Pentapetalae</taxon>
        <taxon>Caryophyllales</taxon>
        <taxon>Chenopodiaceae</taxon>
        <taxon>Chenopodioideae</taxon>
        <taxon>Anserineae</taxon>
        <taxon>Spinacia</taxon>
    </lineage>
</organism>
<dbReference type="GeneID" id="110799294"/>
<dbReference type="Gene3D" id="3.30.40.10">
    <property type="entry name" value="Zinc/RING finger domain, C3HC4 (zinc finger)"/>
    <property type="match status" value="1"/>
</dbReference>
<dbReference type="AlphaFoldDB" id="A0A9R0J4I7"/>
<comment type="catalytic activity">
    <reaction evidence="1">
        <text>S-ubiquitinyl-[E2 ubiquitin-conjugating enzyme]-L-cysteine + [acceptor protein]-L-lysine = [E2 ubiquitin-conjugating enzyme]-L-cysteine + N(6)-ubiquitinyl-[acceptor protein]-L-lysine.</text>
        <dbReference type="EC" id="2.3.2.27"/>
    </reaction>
</comment>
<feature type="region of interest" description="Disordered" evidence="15">
    <location>
        <begin position="380"/>
        <end position="400"/>
    </location>
</feature>
<reference evidence="18" key="1">
    <citation type="journal article" date="2021" name="Nat. Commun.">
        <title>Genomic analyses provide insights into spinach domestication and the genetic basis of agronomic traits.</title>
        <authorList>
            <person name="Cai X."/>
            <person name="Sun X."/>
            <person name="Xu C."/>
            <person name="Sun H."/>
            <person name="Wang X."/>
            <person name="Ge C."/>
            <person name="Zhang Z."/>
            <person name="Wang Q."/>
            <person name="Fei Z."/>
            <person name="Jiao C."/>
            <person name="Wang Q."/>
        </authorList>
    </citation>
    <scope>NUCLEOTIDE SEQUENCE [LARGE SCALE GENOMIC DNA]</scope>
    <source>
        <strain evidence="18">cv. Varoflay</strain>
    </source>
</reference>
<proteinExistence type="inferred from homology"/>
<evidence type="ECO:0000256" key="2">
    <source>
        <dbReference type="ARBA" id="ARBA00004167"/>
    </source>
</evidence>
<reference evidence="19" key="2">
    <citation type="submission" date="2025-08" db="UniProtKB">
        <authorList>
            <consortium name="RefSeq"/>
        </authorList>
    </citation>
    <scope>IDENTIFICATION</scope>
    <source>
        <tissue evidence="19">Leaf</tissue>
    </source>
</reference>
<evidence type="ECO:0000256" key="12">
    <source>
        <dbReference type="ARBA" id="ARBA00023136"/>
    </source>
</evidence>
<evidence type="ECO:0000256" key="8">
    <source>
        <dbReference type="ARBA" id="ARBA00022771"/>
    </source>
</evidence>
<gene>
    <name evidence="19" type="primary">LOC110799294</name>
</gene>
<evidence type="ECO:0000256" key="7">
    <source>
        <dbReference type="ARBA" id="ARBA00022723"/>
    </source>
</evidence>
<evidence type="ECO:0000256" key="3">
    <source>
        <dbReference type="ARBA" id="ARBA00004906"/>
    </source>
</evidence>
<evidence type="ECO:0000256" key="14">
    <source>
        <dbReference type="PROSITE-ProRule" id="PRU00175"/>
    </source>
</evidence>
<evidence type="ECO:0000256" key="5">
    <source>
        <dbReference type="ARBA" id="ARBA00022679"/>
    </source>
</evidence>
<keyword evidence="9" id="KW-0833">Ubl conjugation pathway</keyword>
<dbReference type="GO" id="GO:0061630">
    <property type="term" value="F:ubiquitin protein ligase activity"/>
    <property type="evidence" value="ECO:0007669"/>
    <property type="project" value="UniProtKB-EC"/>
</dbReference>
<dbReference type="PROSITE" id="PS50089">
    <property type="entry name" value="ZF_RING_2"/>
    <property type="match status" value="1"/>
</dbReference>
<evidence type="ECO:0000256" key="16">
    <source>
        <dbReference type="SAM" id="SignalP"/>
    </source>
</evidence>
<keyword evidence="12" id="KW-0472">Membrane</keyword>
<dbReference type="InterPro" id="IPR001841">
    <property type="entry name" value="Znf_RING"/>
</dbReference>
<keyword evidence="5" id="KW-0808">Transferase</keyword>
<dbReference type="InterPro" id="IPR013083">
    <property type="entry name" value="Znf_RING/FYVE/PHD"/>
</dbReference>
<feature type="chain" id="PRO_5040264591" description="RING-type E3 ubiquitin transferase" evidence="16">
    <location>
        <begin position="20"/>
        <end position="400"/>
    </location>
</feature>
<dbReference type="Proteomes" id="UP000813463">
    <property type="component" value="Chromosome 2"/>
</dbReference>
<evidence type="ECO:0000256" key="4">
    <source>
        <dbReference type="ARBA" id="ARBA00012483"/>
    </source>
</evidence>
<keyword evidence="8 14" id="KW-0863">Zinc-finger</keyword>
<evidence type="ECO:0000256" key="6">
    <source>
        <dbReference type="ARBA" id="ARBA00022692"/>
    </source>
</evidence>
<keyword evidence="7" id="KW-0479">Metal-binding</keyword>
<sequence>MPYQTILLLLLFINPTTIAQESESPPSSDNYGSPLPTNAIIIVVVVVSVSVLACYTRPFVACFRAYVFGGAVDGGGDTNEDGEVRRRNTAHGLDPKILATFPTFVYSDVKVHVVSKTTPLECAICLYEFVDHEHLRLLPRCSHVFHPHCIAPWFSGHVTCPVCRANLEIQVDDQSQNPHEPSLAPAQVLQQQVEVELEPSDQTMQPPCSEDHRNDVIVHIGSSPETIIKSPIVHNISDVGERRGFFPRSHSTGHSLIEDRDKYTLRLSEEVRNKLVNVNNLNSIPTPTIVTPRTGYRSRRSVSCVTTPVKTDQWRFTMSPPFVSRSGSIRTETAECSNNNNNNNNIGTFMRSPRSFFKAMKSPNKSSPLNRVVRCDDIGERSSDKLWPNRTSQELDLEGH</sequence>
<dbReference type="PANTHER" id="PTHR14155:SF521">
    <property type="entry name" value="RING-H2 FINGER PROTEIN ATL30"/>
    <property type="match status" value="1"/>
</dbReference>
<evidence type="ECO:0000259" key="17">
    <source>
        <dbReference type="PROSITE" id="PS50089"/>
    </source>
</evidence>
<dbReference type="OrthoDB" id="8062037at2759"/>
<name>A0A9R0J4I7_SPIOL</name>
<comment type="pathway">
    <text evidence="3">Protein modification; protein ubiquitination.</text>
</comment>
<evidence type="ECO:0000256" key="11">
    <source>
        <dbReference type="ARBA" id="ARBA00022989"/>
    </source>
</evidence>
<dbReference type="SUPFAM" id="SSF57850">
    <property type="entry name" value="RING/U-box"/>
    <property type="match status" value="1"/>
</dbReference>
<dbReference type="KEGG" id="soe:110799294"/>
<comment type="subcellular location">
    <subcellularLocation>
        <location evidence="2">Membrane</location>
        <topology evidence="2">Single-pass membrane protein</topology>
    </subcellularLocation>
</comment>
<dbReference type="GO" id="GO:0016020">
    <property type="term" value="C:membrane"/>
    <property type="evidence" value="ECO:0007669"/>
    <property type="project" value="UniProtKB-SubCell"/>
</dbReference>
<dbReference type="FunFam" id="3.30.40.10:FF:000187">
    <property type="entry name" value="E3 ubiquitin-protein ligase ATL6"/>
    <property type="match status" value="1"/>
</dbReference>
<evidence type="ECO:0000256" key="13">
    <source>
        <dbReference type="ARBA" id="ARBA00024209"/>
    </source>
</evidence>
<keyword evidence="18" id="KW-1185">Reference proteome</keyword>
<comment type="similarity">
    <text evidence="13">Belongs to the RING-type zinc finger family. ATL subfamily.</text>
</comment>
<keyword evidence="6" id="KW-0812">Transmembrane</keyword>
<accession>A0A9R0J4I7</accession>
<dbReference type="InterPro" id="IPR053238">
    <property type="entry name" value="RING-H2_zinc_finger"/>
</dbReference>
<feature type="domain" description="RING-type" evidence="17">
    <location>
        <begin position="122"/>
        <end position="164"/>
    </location>
</feature>
<keyword evidence="11" id="KW-1133">Transmembrane helix</keyword>
<keyword evidence="16" id="KW-0732">Signal</keyword>
<evidence type="ECO:0000256" key="1">
    <source>
        <dbReference type="ARBA" id="ARBA00000900"/>
    </source>
</evidence>
<dbReference type="Pfam" id="PF13639">
    <property type="entry name" value="zf-RING_2"/>
    <property type="match status" value="1"/>
</dbReference>
<evidence type="ECO:0000256" key="10">
    <source>
        <dbReference type="ARBA" id="ARBA00022833"/>
    </source>
</evidence>
<protein>
    <recommendedName>
        <fullName evidence="4">RING-type E3 ubiquitin transferase</fullName>
        <ecNumber evidence="4">2.3.2.27</ecNumber>
    </recommendedName>
</protein>
<evidence type="ECO:0000313" key="19">
    <source>
        <dbReference type="RefSeq" id="XP_021860537.1"/>
    </source>
</evidence>
<dbReference type="SMART" id="SM00184">
    <property type="entry name" value="RING"/>
    <property type="match status" value="1"/>
</dbReference>
<evidence type="ECO:0000256" key="9">
    <source>
        <dbReference type="ARBA" id="ARBA00022786"/>
    </source>
</evidence>
<evidence type="ECO:0000313" key="18">
    <source>
        <dbReference type="Proteomes" id="UP000813463"/>
    </source>
</evidence>
<evidence type="ECO:0000256" key="15">
    <source>
        <dbReference type="SAM" id="MobiDB-lite"/>
    </source>
</evidence>
<dbReference type="RefSeq" id="XP_021860537.1">
    <property type="nucleotide sequence ID" value="XM_022004845.2"/>
</dbReference>
<keyword evidence="10" id="KW-0862">Zinc</keyword>
<feature type="signal peptide" evidence="16">
    <location>
        <begin position="1"/>
        <end position="19"/>
    </location>
</feature>
<dbReference type="PANTHER" id="PTHR14155">
    <property type="entry name" value="RING FINGER DOMAIN-CONTAINING"/>
    <property type="match status" value="1"/>
</dbReference>
<dbReference type="GO" id="GO:0008270">
    <property type="term" value="F:zinc ion binding"/>
    <property type="evidence" value="ECO:0007669"/>
    <property type="project" value="UniProtKB-KW"/>
</dbReference>
<dbReference type="EC" id="2.3.2.27" evidence="4"/>